<sequence length="111" mass="12826">MADNFREYREKLLSTDYPPWRNLLSCLALAVLSTGAVLAWWYAYFTLPETACHKGTLYVSVLWLVVQWVVIGYLYWFRDIPAFARAAIKLLILTANIWFGLFIFALKPCGV</sequence>
<proteinExistence type="predicted"/>
<evidence type="ECO:0000313" key="2">
    <source>
        <dbReference type="EMBL" id="WLD57722.1"/>
    </source>
</evidence>
<dbReference type="RefSeq" id="WP_304995008.1">
    <property type="nucleotide sequence ID" value="NZ_CP101717.1"/>
</dbReference>
<dbReference type="EMBL" id="CP101717">
    <property type="protein sequence ID" value="WLD57722.1"/>
    <property type="molecule type" value="Genomic_DNA"/>
</dbReference>
<accession>A0AB38YEI3</accession>
<feature type="transmembrane region" description="Helical" evidence="1">
    <location>
        <begin position="20"/>
        <end position="45"/>
    </location>
</feature>
<keyword evidence="1" id="KW-0472">Membrane</keyword>
<keyword evidence="1" id="KW-1133">Transmembrane helix</keyword>
<dbReference type="AlphaFoldDB" id="A0AB38YEI3"/>
<reference evidence="2" key="1">
    <citation type="submission" date="2022-07" db="EMBL/GenBank/DDBJ databases">
        <title>Complete genome sequence of Salinispirillum sp. LH10-3-1 capable of multiple carbohydrate inversion isolated from a soda lake.</title>
        <authorList>
            <person name="Liu J."/>
            <person name="Zhai Y."/>
            <person name="Zhang H."/>
            <person name="Yang H."/>
            <person name="Qu J."/>
            <person name="Li J."/>
        </authorList>
    </citation>
    <scope>NUCLEOTIDE SEQUENCE</scope>
    <source>
        <strain evidence="2">LH 10-3-1</strain>
    </source>
</reference>
<evidence type="ECO:0000256" key="1">
    <source>
        <dbReference type="SAM" id="Phobius"/>
    </source>
</evidence>
<gene>
    <name evidence="2" type="ORF">NFC81_13520</name>
</gene>
<name>A0AB38YEI3_9GAMM</name>
<feature type="transmembrane region" description="Helical" evidence="1">
    <location>
        <begin position="57"/>
        <end position="76"/>
    </location>
</feature>
<keyword evidence="1" id="KW-0812">Transmembrane</keyword>
<feature type="transmembrane region" description="Helical" evidence="1">
    <location>
        <begin position="82"/>
        <end position="106"/>
    </location>
</feature>
<protein>
    <submittedName>
        <fullName evidence="2">Uncharacterized protein</fullName>
    </submittedName>
</protein>
<organism evidence="2">
    <name type="scientific">Salinispirillum sp. LH 10-3-1</name>
    <dbReference type="NCBI Taxonomy" id="2952525"/>
    <lineage>
        <taxon>Bacteria</taxon>
        <taxon>Pseudomonadati</taxon>
        <taxon>Pseudomonadota</taxon>
        <taxon>Gammaproteobacteria</taxon>
        <taxon>Oceanospirillales</taxon>
        <taxon>Saccharospirillaceae</taxon>
        <taxon>Salinispirillum</taxon>
    </lineage>
</organism>